<sequence length="55" mass="5804">RTAGLVDEAGGRRATVAEAREHLRAARACLDGVDLTEGARGDLLTLIPFLVDRTG</sequence>
<evidence type="ECO:0000313" key="1">
    <source>
        <dbReference type="EMBL" id="TGY95751.1"/>
    </source>
</evidence>
<gene>
    <name evidence="1" type="ORF">E5Z02_32810</name>
</gene>
<dbReference type="Gene3D" id="1.10.600.10">
    <property type="entry name" value="Farnesyl Diphosphate Synthase"/>
    <property type="match status" value="1"/>
</dbReference>
<feature type="non-terminal residue" evidence="1">
    <location>
        <position position="1"/>
    </location>
</feature>
<name>A0ABY2P696_9ACTN</name>
<evidence type="ECO:0000313" key="2">
    <source>
        <dbReference type="Proteomes" id="UP000306274"/>
    </source>
</evidence>
<protein>
    <submittedName>
        <fullName evidence="1">Polyprenyl synthetase family protein</fullName>
    </submittedName>
</protein>
<dbReference type="EMBL" id="SRZK01000691">
    <property type="protein sequence ID" value="TGY95751.1"/>
    <property type="molecule type" value="Genomic_DNA"/>
</dbReference>
<keyword evidence="2" id="KW-1185">Reference proteome</keyword>
<dbReference type="InterPro" id="IPR008949">
    <property type="entry name" value="Isoprenoid_synthase_dom_sf"/>
</dbReference>
<reference evidence="1 2" key="1">
    <citation type="submission" date="2019-04" db="EMBL/GenBank/DDBJ databases">
        <title>Streptomyces rhizosphaericola sp. nov., an actinobacterium isolated from the wheat rhizosphere.</title>
        <authorList>
            <person name="Vargas Hoyos H.A."/>
            <person name="Santos S.N."/>
            <person name="Genuario D.B."/>
            <person name="Melo I.S."/>
            <person name="Da Silva L.J."/>
            <person name="Da Silva F.S.P."/>
            <person name="Zucchi T.D."/>
        </authorList>
    </citation>
    <scope>NUCLEOTIDE SEQUENCE [LARGE SCALE GENOMIC DNA]</scope>
    <source>
        <strain evidence="1 2">1AS2c</strain>
    </source>
</reference>
<accession>A0ABY2P696</accession>
<proteinExistence type="predicted"/>
<comment type="caution">
    <text evidence="1">The sequence shown here is derived from an EMBL/GenBank/DDBJ whole genome shotgun (WGS) entry which is preliminary data.</text>
</comment>
<organism evidence="1 2">
    <name type="scientific">Streptomyces rhizosphaericola</name>
    <dbReference type="NCBI Taxonomy" id="2564098"/>
    <lineage>
        <taxon>Bacteria</taxon>
        <taxon>Bacillati</taxon>
        <taxon>Actinomycetota</taxon>
        <taxon>Actinomycetes</taxon>
        <taxon>Kitasatosporales</taxon>
        <taxon>Streptomycetaceae</taxon>
        <taxon>Streptomyces</taxon>
    </lineage>
</organism>
<dbReference type="Proteomes" id="UP000306274">
    <property type="component" value="Unassembled WGS sequence"/>
</dbReference>